<evidence type="ECO:0000256" key="1">
    <source>
        <dbReference type="SAM" id="MobiDB-lite"/>
    </source>
</evidence>
<name>A0ABD3MIG7_9STRA</name>
<proteinExistence type="predicted"/>
<accession>A0ABD3MIG7</accession>
<organism evidence="2 3">
    <name type="scientific">Discostella pseudostelligera</name>
    <dbReference type="NCBI Taxonomy" id="259834"/>
    <lineage>
        <taxon>Eukaryota</taxon>
        <taxon>Sar</taxon>
        <taxon>Stramenopiles</taxon>
        <taxon>Ochrophyta</taxon>
        <taxon>Bacillariophyta</taxon>
        <taxon>Coscinodiscophyceae</taxon>
        <taxon>Thalassiosirophycidae</taxon>
        <taxon>Stephanodiscales</taxon>
        <taxon>Stephanodiscaceae</taxon>
        <taxon>Discostella</taxon>
    </lineage>
</organism>
<gene>
    <name evidence="2" type="ORF">ACHAWU_002411</name>
</gene>
<dbReference type="EMBL" id="JALLBG020000134">
    <property type="protein sequence ID" value="KAL3762539.1"/>
    <property type="molecule type" value="Genomic_DNA"/>
</dbReference>
<sequence length="926" mass="103375">MEPPSSLDPPEEVVELPPRTSSFPSSFIYNLPPRGSHDVHNDNNYHADNNDDYLDEFELEGLVMTSNACSHSPSVFSSVGSGSGAGGRSRIRTRAQNTYTHLLRHCSPVMALCSLAWNPHNRSTSAIALLFIAFLCMAILTKNDVMAWHRSIFSHTSHKKSTKLDPFSNLTTEQRQSLLKTIYGTYTFYDGSAEDRPSTPYMTEANAGNAYLDLPSEKFPLESWQADAVYANHFLDASEKLVKRAMQAIFATYHGHGLSDVHVVVSQQQQQADVSEDGGEEEGKVEYSMEDADERSSRRSKMFHLEEIDLHKVTSIEELEAVAPSWDKKGGWTTERSFDGLKRRLIHAMMTNSNFTVVITGSWQSMGYGGNHAWQSMAGVFETLLKGLFEKLGVSLVVRAIGLPPLTGLSLEEEMELAKGARSTFIHALGFSSIYGSDVDMIVWDDYSSKEDGTSSHALDEFGAQLFDFFARQALLSGTTHLPFIWGGDFTVLRNLHEHADADIGQLGNALLGVPETSSRKVAYDLPWAAQYLNCSKDMQSTCEDEVHLFESRCWVEQPEFVPPTPQLDHIPILPSAIGWRMHQLKGYTLVYILLQATLDSLFEWSDITISQGFPLADEYWHMGKYIENVQDKIRSLDESSAPHCFQLEEKINLPKRLCTHKMKGRTEFTPRADPSETNVRSIIDSSQEISKMTHLLLDGNEVENPIRTIPKGEVDALEIFDLRGKRRLLPGLLMERNVTRVNGVEVDYIDGHLNAQYRRRSVAITPGDGWQVLNGLGDDCDGSLSSTISCGRLPSSTCLLEDHQGSRGGIWGNETTEWLVLHGIDTENGYVALNLEVGDRNKTRQDLLNSLPDSFVIEYAVDGTITSLDKSFFEKSKQPVPGMTLVNVFNDETIKEAKDVIVAVRLKGCVDSTSCRIAVTHVYWS</sequence>
<feature type="region of interest" description="Disordered" evidence="1">
    <location>
        <begin position="268"/>
        <end position="292"/>
    </location>
</feature>
<reference evidence="2 3" key="1">
    <citation type="submission" date="2024-10" db="EMBL/GenBank/DDBJ databases">
        <title>Updated reference genomes for cyclostephanoid diatoms.</title>
        <authorList>
            <person name="Roberts W.R."/>
            <person name="Alverson A.J."/>
        </authorList>
    </citation>
    <scope>NUCLEOTIDE SEQUENCE [LARGE SCALE GENOMIC DNA]</scope>
    <source>
        <strain evidence="2 3">AJA232-27</strain>
    </source>
</reference>
<dbReference type="Proteomes" id="UP001530293">
    <property type="component" value="Unassembled WGS sequence"/>
</dbReference>
<comment type="caution">
    <text evidence="2">The sequence shown here is derived from an EMBL/GenBank/DDBJ whole genome shotgun (WGS) entry which is preliminary data.</text>
</comment>
<evidence type="ECO:0000313" key="2">
    <source>
        <dbReference type="EMBL" id="KAL3762539.1"/>
    </source>
</evidence>
<evidence type="ECO:0000313" key="3">
    <source>
        <dbReference type="Proteomes" id="UP001530293"/>
    </source>
</evidence>
<dbReference type="AlphaFoldDB" id="A0ABD3MIG7"/>
<keyword evidence="3" id="KW-1185">Reference proteome</keyword>
<protein>
    <submittedName>
        <fullName evidence="2">Uncharacterized protein</fullName>
    </submittedName>
</protein>